<dbReference type="RefSeq" id="WP_012277317.1">
    <property type="nucleotide sequence ID" value="NC_010334.1"/>
</dbReference>
<dbReference type="GO" id="GO:0004519">
    <property type="term" value="F:endonuclease activity"/>
    <property type="evidence" value="ECO:0007669"/>
    <property type="project" value="UniProtKB-KW"/>
</dbReference>
<dbReference type="Gene3D" id="3.60.10.10">
    <property type="entry name" value="Endonuclease/exonuclease/phosphatase"/>
    <property type="match status" value="1"/>
</dbReference>
<keyword evidence="1" id="KW-0732">Signal</keyword>
<dbReference type="InterPro" id="IPR036691">
    <property type="entry name" value="Endo/exonu/phosph_ase_sf"/>
</dbReference>
<protein>
    <submittedName>
        <fullName evidence="3">Endonuclease/exonuclease/phosphatase</fullName>
    </submittedName>
</protein>
<sequence length="1046" mass="114429">MKKSIVCLAIASAISTGVQAGVDDLLITEIVQNKATPAMGSIEITNTHASEDFTFTDATKAVILASGKHTNDLKNADGSLLLTGFTIPAGKSVVLLNRGATDSYKAQIEAAGGSFLVGEGTGNYDNVYVNGDDNFLLKHNDNTIDIVGPNTTYDYWAEDNSFQRRVTAEGATPEQSATFDVTQWLDTSPAITAGMGSPALAPKYEVPEVFVCDVTHTISEIQGTGAASEFVGDTVIVEGVVVKSEKIPISGLYIRDLVSDNDPLTSDGIYVSFKGDGDSLEGKTICFESKVVEHYGHTQLSTNDPLITDTSYTPTDAVDIQVLESDNGLFANTLERYEGMLVRLPADLNPLVEGKQDIRISKTFGFNYDSYRNNISAAYLRPNMQPNQLNVAGSPEAIAAQAQNDDYRLVIESQSKAPNGDIPYYPGFKANPADNYVRIDDSLVGLEGVLSYSYNNFSLTVTNKLTSVNFVRNIKRSDKPDLIKMAPKDHFTITLATQNLFNFFNSPFGGDQNNFGQNRGADSYQEYEQQKAKLVQAILKLDADVLGLMEMENNGFGLDSAVADLVNAVNSHYFDEYPNADPHESTENRYVFVGFDHNGNQILDELDSIGSDAITTGIIYRPSKVSIERTKVVVLPQQKAPSIVNDFNEIIKDDKGEILESGQNYNRDALVVTFIVNQTGKRLTMAVNHLKSKGSTCWEEWQDVEFGDATVWEDDPKDADKQGSCEHLRVAAAVRLGDELEKIGGDRIIIGDLNAYAQEDPMLVLTSNPRNKTVMTASHTFINKQPQFNQAGDPVAITHSYGYIDVLGLKAKERGETPWSYSYNDEVGSLDHILISPSLSGRLIDATDWHINAIESALYDYNTEHKPDEVAGVPVFYAEDQFRSSDHDPAIMSLSYQQGETSGDDAVRLALWDKLMTVPYLVPGDIAQEGDIATVRLTQQNDDDRLDLSQLVLPNVVIKQAGQLLVEMEVFGAPAAFYHADMELRRNGEVVPGSKTSLLIQVKGRDTLVPTLVTEPHDNSGGATGFIGLLSLLGLAGLRRRFFNRG</sequence>
<dbReference type="InterPro" id="IPR047971">
    <property type="entry name" value="ExeM-like"/>
</dbReference>
<dbReference type="Proteomes" id="UP000001317">
    <property type="component" value="Chromosome"/>
</dbReference>
<evidence type="ECO:0000259" key="2">
    <source>
        <dbReference type="Pfam" id="PF03372"/>
    </source>
</evidence>
<evidence type="ECO:0000256" key="1">
    <source>
        <dbReference type="SAM" id="SignalP"/>
    </source>
</evidence>
<reference evidence="3" key="1">
    <citation type="submission" date="2008-01" db="EMBL/GenBank/DDBJ databases">
        <title>Complete sequence of Shewanella halifaxensis HAW-EB4.</title>
        <authorList>
            <consortium name="US DOE Joint Genome Institute"/>
            <person name="Copeland A."/>
            <person name="Lucas S."/>
            <person name="Lapidus A."/>
            <person name="Glavina del Rio T."/>
            <person name="Dalin E."/>
            <person name="Tice H."/>
            <person name="Bruce D."/>
            <person name="Goodwin L."/>
            <person name="Pitluck S."/>
            <person name="Sims D."/>
            <person name="Brettin T."/>
            <person name="Detter J.C."/>
            <person name="Han C."/>
            <person name="Kuske C.R."/>
            <person name="Schmutz J."/>
            <person name="Larimer F."/>
            <person name="Land M."/>
            <person name="Hauser L."/>
            <person name="Kyrpides N."/>
            <person name="Kim E."/>
            <person name="Zhao J.-S."/>
            <person name="Richardson P."/>
        </authorList>
    </citation>
    <scope>NUCLEOTIDE SEQUENCE [LARGE SCALE GENOMIC DNA]</scope>
    <source>
        <strain evidence="3">HAW-EB4</strain>
    </source>
</reference>
<dbReference type="EMBL" id="CP000931">
    <property type="protein sequence ID" value="ABZ76787.1"/>
    <property type="molecule type" value="Genomic_DNA"/>
</dbReference>
<evidence type="ECO:0000313" key="4">
    <source>
        <dbReference type="Proteomes" id="UP000001317"/>
    </source>
</evidence>
<dbReference type="KEGG" id="shl:Shal_2228"/>
<proteinExistence type="predicted"/>
<feature type="domain" description="Endonuclease/exonuclease/phosphatase" evidence="2">
    <location>
        <begin position="523"/>
        <end position="840"/>
    </location>
</feature>
<dbReference type="Pfam" id="PF03372">
    <property type="entry name" value="Exo_endo_phos"/>
    <property type="match status" value="1"/>
</dbReference>
<gene>
    <name evidence="3" type="ordered locus">Shal_2228</name>
</gene>
<dbReference type="HOGENOM" id="CLU_006338_0_1_6"/>
<keyword evidence="4" id="KW-1185">Reference proteome</keyword>
<feature type="signal peptide" evidence="1">
    <location>
        <begin position="1"/>
        <end position="20"/>
    </location>
</feature>
<dbReference type="eggNOG" id="COG2374">
    <property type="taxonomic scope" value="Bacteria"/>
</dbReference>
<dbReference type="STRING" id="458817.Shal_2228"/>
<dbReference type="InterPro" id="IPR005135">
    <property type="entry name" value="Endo/exonuclease/phosphatase"/>
</dbReference>
<dbReference type="SUPFAM" id="SSF56219">
    <property type="entry name" value="DNase I-like"/>
    <property type="match status" value="1"/>
</dbReference>
<dbReference type="OrthoDB" id="9800417at2"/>
<evidence type="ECO:0000313" key="3">
    <source>
        <dbReference type="EMBL" id="ABZ76787.1"/>
    </source>
</evidence>
<keyword evidence="3" id="KW-0378">Hydrolase</keyword>
<dbReference type="AlphaFoldDB" id="B0TUQ9"/>
<feature type="chain" id="PRO_5002754089" evidence="1">
    <location>
        <begin position="21"/>
        <end position="1046"/>
    </location>
</feature>
<accession>B0TUQ9</accession>
<organism evidence="3 4">
    <name type="scientific">Shewanella halifaxensis (strain HAW-EB4)</name>
    <dbReference type="NCBI Taxonomy" id="458817"/>
    <lineage>
        <taxon>Bacteria</taxon>
        <taxon>Pseudomonadati</taxon>
        <taxon>Pseudomonadota</taxon>
        <taxon>Gammaproteobacteria</taxon>
        <taxon>Alteromonadales</taxon>
        <taxon>Shewanellaceae</taxon>
        <taxon>Shewanella</taxon>
    </lineage>
</organism>
<dbReference type="CDD" id="cd04486">
    <property type="entry name" value="YhcR_OBF_like"/>
    <property type="match status" value="1"/>
</dbReference>
<dbReference type="PANTHER" id="PTHR42834:SF1">
    <property type="entry name" value="ENDONUCLEASE_EXONUCLEASE_PHOSPHATASE FAMILY PROTEIN (AFU_ORTHOLOGUE AFUA_3G09210)"/>
    <property type="match status" value="1"/>
</dbReference>
<name>B0TUQ9_SHEHH</name>
<dbReference type="GO" id="GO:0004527">
    <property type="term" value="F:exonuclease activity"/>
    <property type="evidence" value="ECO:0007669"/>
    <property type="project" value="UniProtKB-KW"/>
</dbReference>
<keyword evidence="3" id="KW-0540">Nuclease</keyword>
<dbReference type="NCBIfam" id="NF033681">
    <property type="entry name" value="ExeM_NucH_DNase"/>
    <property type="match status" value="1"/>
</dbReference>
<dbReference type="PANTHER" id="PTHR42834">
    <property type="entry name" value="ENDONUCLEASE/EXONUCLEASE/PHOSPHATASE FAMILY PROTEIN (AFU_ORTHOLOGUE AFUA_3G09210)"/>
    <property type="match status" value="1"/>
</dbReference>
<keyword evidence="3" id="KW-0255">Endonuclease</keyword>